<proteinExistence type="predicted"/>
<organism evidence="2 3">
    <name type="scientific">Zizania palustris</name>
    <name type="common">Northern wild rice</name>
    <dbReference type="NCBI Taxonomy" id="103762"/>
    <lineage>
        <taxon>Eukaryota</taxon>
        <taxon>Viridiplantae</taxon>
        <taxon>Streptophyta</taxon>
        <taxon>Embryophyta</taxon>
        <taxon>Tracheophyta</taxon>
        <taxon>Spermatophyta</taxon>
        <taxon>Magnoliopsida</taxon>
        <taxon>Liliopsida</taxon>
        <taxon>Poales</taxon>
        <taxon>Poaceae</taxon>
        <taxon>BOP clade</taxon>
        <taxon>Oryzoideae</taxon>
        <taxon>Oryzeae</taxon>
        <taxon>Zizaniinae</taxon>
        <taxon>Zizania</taxon>
    </lineage>
</organism>
<gene>
    <name evidence="2" type="ORF">GUJ93_ZPchr0008g12213</name>
</gene>
<protein>
    <submittedName>
        <fullName evidence="2">Uncharacterized protein</fullName>
    </submittedName>
</protein>
<keyword evidence="3" id="KW-1185">Reference proteome</keyword>
<reference evidence="2" key="2">
    <citation type="submission" date="2021-02" db="EMBL/GenBank/DDBJ databases">
        <authorList>
            <person name="Kimball J.A."/>
            <person name="Haas M.W."/>
            <person name="Macchietto M."/>
            <person name="Kono T."/>
            <person name="Duquette J."/>
            <person name="Shao M."/>
        </authorList>
    </citation>
    <scope>NUCLEOTIDE SEQUENCE</scope>
    <source>
        <tissue evidence="2">Fresh leaf tissue</tissue>
    </source>
</reference>
<dbReference type="AlphaFoldDB" id="A0A8J5RJ32"/>
<feature type="region of interest" description="Disordered" evidence="1">
    <location>
        <begin position="1"/>
        <end position="27"/>
    </location>
</feature>
<evidence type="ECO:0000256" key="1">
    <source>
        <dbReference type="SAM" id="MobiDB-lite"/>
    </source>
</evidence>
<evidence type="ECO:0000313" key="2">
    <source>
        <dbReference type="EMBL" id="KAG8046688.1"/>
    </source>
</evidence>
<dbReference type="Proteomes" id="UP000729402">
    <property type="component" value="Unassembled WGS sequence"/>
</dbReference>
<reference evidence="2" key="1">
    <citation type="journal article" date="2021" name="bioRxiv">
        <title>Whole Genome Assembly and Annotation of Northern Wild Rice, Zizania palustris L., Supports a Whole Genome Duplication in the Zizania Genus.</title>
        <authorList>
            <person name="Haas M."/>
            <person name="Kono T."/>
            <person name="Macchietto M."/>
            <person name="Millas R."/>
            <person name="McGilp L."/>
            <person name="Shao M."/>
            <person name="Duquette J."/>
            <person name="Hirsch C.N."/>
            <person name="Kimball J."/>
        </authorList>
    </citation>
    <scope>NUCLEOTIDE SEQUENCE</scope>
    <source>
        <tissue evidence="2">Fresh leaf tissue</tissue>
    </source>
</reference>
<comment type="caution">
    <text evidence="2">The sequence shown here is derived from an EMBL/GenBank/DDBJ whole genome shotgun (WGS) entry which is preliminary data.</text>
</comment>
<sequence length="72" mass="7751">MGSRPSHNVPRRARGGRKHSEQEPGGTVWSVDDLLSFPTPPYPSPLCALLARTAGRLLPSPTVSVRSEAKNC</sequence>
<accession>A0A8J5RJ32</accession>
<dbReference type="EMBL" id="JAAALK010000290">
    <property type="protein sequence ID" value="KAG8046688.1"/>
    <property type="molecule type" value="Genomic_DNA"/>
</dbReference>
<name>A0A8J5RJ32_ZIZPA</name>
<evidence type="ECO:0000313" key="3">
    <source>
        <dbReference type="Proteomes" id="UP000729402"/>
    </source>
</evidence>